<dbReference type="AlphaFoldDB" id="A0A6N3AKQ7"/>
<evidence type="ECO:0008006" key="2">
    <source>
        <dbReference type="Google" id="ProtNLM"/>
    </source>
</evidence>
<dbReference type="EMBL" id="CACRTO010000008">
    <property type="protein sequence ID" value="VYT91323.1"/>
    <property type="molecule type" value="Genomic_DNA"/>
</dbReference>
<evidence type="ECO:0000313" key="1">
    <source>
        <dbReference type="EMBL" id="VYT91323.1"/>
    </source>
</evidence>
<dbReference type="InterPro" id="IPR036638">
    <property type="entry name" value="HLH_DNA-bd_sf"/>
</dbReference>
<organism evidence="1">
    <name type="scientific">Clostridium tertium</name>
    <dbReference type="NCBI Taxonomy" id="1559"/>
    <lineage>
        <taxon>Bacteria</taxon>
        <taxon>Bacillati</taxon>
        <taxon>Bacillota</taxon>
        <taxon>Clostridia</taxon>
        <taxon>Eubacteriales</taxon>
        <taxon>Clostridiaceae</taxon>
        <taxon>Clostridium</taxon>
    </lineage>
</organism>
<sequence length="67" mass="8145">MIIRKCRKKIKIKRALLNFLLNYLPVNNKLILFISKDLDKIISQYQNYIYKNHIRKNIRSNQLKKVA</sequence>
<proteinExistence type="predicted"/>
<dbReference type="Gene3D" id="4.10.280.10">
    <property type="entry name" value="Helix-loop-helix DNA-binding domain"/>
    <property type="match status" value="1"/>
</dbReference>
<accession>A0A6N3AKQ7</accession>
<dbReference type="SUPFAM" id="SSF140500">
    <property type="entry name" value="BAS1536-like"/>
    <property type="match status" value="1"/>
</dbReference>
<reference evidence="1" key="1">
    <citation type="submission" date="2019-11" db="EMBL/GenBank/DDBJ databases">
        <authorList>
            <person name="Feng L."/>
        </authorList>
    </citation>
    <scope>NUCLEOTIDE SEQUENCE</scope>
    <source>
        <strain evidence="1">CTertiumLFYP3</strain>
    </source>
</reference>
<dbReference type="GO" id="GO:0043937">
    <property type="term" value="P:regulation of sporulation"/>
    <property type="evidence" value="ECO:0007669"/>
    <property type="project" value="InterPro"/>
</dbReference>
<gene>
    <name evidence="1" type="ORF">CTLFYP3_00991</name>
</gene>
<dbReference type="InterPro" id="IPR037208">
    <property type="entry name" value="Spo0E-like_sf"/>
</dbReference>
<dbReference type="GO" id="GO:0046983">
    <property type="term" value="F:protein dimerization activity"/>
    <property type="evidence" value="ECO:0007669"/>
    <property type="project" value="InterPro"/>
</dbReference>
<name>A0A6N3AKQ7_9CLOT</name>
<protein>
    <recommendedName>
        <fullName evidence="2">Spo0E like sporulation regulatory protein</fullName>
    </recommendedName>
</protein>